<proteinExistence type="predicted"/>
<feature type="domain" description="DRBM" evidence="5">
    <location>
        <begin position="3"/>
        <end position="72"/>
    </location>
</feature>
<dbReference type="AlphaFoldDB" id="A0A5A7Q970"/>
<dbReference type="Gene3D" id="3.30.160.20">
    <property type="match status" value="3"/>
</dbReference>
<dbReference type="SUPFAM" id="SSF54768">
    <property type="entry name" value="dsRNA-binding domain-like"/>
    <property type="match status" value="3"/>
</dbReference>
<gene>
    <name evidence="6" type="ORF">STAS_18533</name>
</gene>
<evidence type="ECO:0000256" key="3">
    <source>
        <dbReference type="PROSITE-ProRule" id="PRU00266"/>
    </source>
</evidence>
<reference evidence="7" key="1">
    <citation type="journal article" date="2019" name="Curr. Biol.">
        <title>Genome Sequence of Striga asiatica Provides Insight into the Evolution of Plant Parasitism.</title>
        <authorList>
            <person name="Yoshida S."/>
            <person name="Kim S."/>
            <person name="Wafula E.K."/>
            <person name="Tanskanen J."/>
            <person name="Kim Y.M."/>
            <person name="Honaas L."/>
            <person name="Yang Z."/>
            <person name="Spallek T."/>
            <person name="Conn C.E."/>
            <person name="Ichihashi Y."/>
            <person name="Cheong K."/>
            <person name="Cui S."/>
            <person name="Der J.P."/>
            <person name="Gundlach H."/>
            <person name="Jiao Y."/>
            <person name="Hori C."/>
            <person name="Ishida J.K."/>
            <person name="Kasahara H."/>
            <person name="Kiba T."/>
            <person name="Kim M.S."/>
            <person name="Koo N."/>
            <person name="Laohavisit A."/>
            <person name="Lee Y.H."/>
            <person name="Lumba S."/>
            <person name="McCourt P."/>
            <person name="Mortimer J.C."/>
            <person name="Mutuku J.M."/>
            <person name="Nomura T."/>
            <person name="Sasaki-Sekimoto Y."/>
            <person name="Seto Y."/>
            <person name="Wang Y."/>
            <person name="Wakatake T."/>
            <person name="Sakakibara H."/>
            <person name="Demura T."/>
            <person name="Yamaguchi S."/>
            <person name="Yoneyama K."/>
            <person name="Manabe R.I."/>
            <person name="Nelson D.C."/>
            <person name="Schulman A.H."/>
            <person name="Timko M.P."/>
            <person name="dePamphilis C.W."/>
            <person name="Choi D."/>
            <person name="Shirasu K."/>
        </authorList>
    </citation>
    <scope>NUCLEOTIDE SEQUENCE [LARGE SCALE GENOMIC DNA]</scope>
    <source>
        <strain evidence="7">cv. UVA1</strain>
    </source>
</reference>
<dbReference type="InterPro" id="IPR014720">
    <property type="entry name" value="dsRBD_dom"/>
</dbReference>
<dbReference type="GO" id="GO:0003723">
    <property type="term" value="F:RNA binding"/>
    <property type="evidence" value="ECO:0007669"/>
    <property type="project" value="UniProtKB-UniRule"/>
</dbReference>
<feature type="domain" description="DRBM" evidence="5">
    <location>
        <begin position="200"/>
        <end position="268"/>
    </location>
</feature>
<keyword evidence="2 3" id="KW-0694">RNA-binding</keyword>
<dbReference type="EMBL" id="BKCP01006183">
    <property type="protein sequence ID" value="GER41809.1"/>
    <property type="molecule type" value="Genomic_DNA"/>
</dbReference>
<dbReference type="PROSITE" id="PS50137">
    <property type="entry name" value="DS_RBD"/>
    <property type="match status" value="3"/>
</dbReference>
<dbReference type="Pfam" id="PF00035">
    <property type="entry name" value="dsrm"/>
    <property type="match status" value="3"/>
</dbReference>
<evidence type="ECO:0000313" key="7">
    <source>
        <dbReference type="Proteomes" id="UP000325081"/>
    </source>
</evidence>
<keyword evidence="1" id="KW-0677">Repeat</keyword>
<feature type="region of interest" description="Disordered" evidence="4">
    <location>
        <begin position="321"/>
        <end position="360"/>
    </location>
</feature>
<name>A0A5A7Q970_STRAF</name>
<evidence type="ECO:0000259" key="5">
    <source>
        <dbReference type="PROSITE" id="PS50137"/>
    </source>
</evidence>
<dbReference type="SMART" id="SM00358">
    <property type="entry name" value="DSRM"/>
    <property type="match status" value="3"/>
</dbReference>
<evidence type="ECO:0000313" key="6">
    <source>
        <dbReference type="EMBL" id="GER41809.1"/>
    </source>
</evidence>
<accession>A0A5A7Q970</accession>
<dbReference type="Proteomes" id="UP000325081">
    <property type="component" value="Unassembled WGS sequence"/>
</dbReference>
<dbReference type="PANTHER" id="PTHR46031:SF16">
    <property type="entry name" value="DOUBLE-STRANDED RNA-BINDING PROTEIN 4"/>
    <property type="match status" value="1"/>
</dbReference>
<feature type="domain" description="DRBM" evidence="5">
    <location>
        <begin position="120"/>
        <end position="189"/>
    </location>
</feature>
<evidence type="ECO:0000256" key="2">
    <source>
        <dbReference type="ARBA" id="ARBA00022884"/>
    </source>
</evidence>
<dbReference type="OrthoDB" id="5988181at2759"/>
<evidence type="ECO:0000256" key="4">
    <source>
        <dbReference type="SAM" id="MobiDB-lite"/>
    </source>
</evidence>
<comment type="caution">
    <text evidence="6">The sequence shown here is derived from an EMBL/GenBank/DDBJ whole genome shotgun (WGS) entry which is preliminary data.</text>
</comment>
<feature type="compositionally biased region" description="Polar residues" evidence="4">
    <location>
        <begin position="328"/>
        <end position="341"/>
    </location>
</feature>
<dbReference type="PANTHER" id="PTHR46031">
    <property type="match status" value="1"/>
</dbReference>
<evidence type="ECO:0000256" key="1">
    <source>
        <dbReference type="ARBA" id="ARBA00022737"/>
    </source>
</evidence>
<organism evidence="6 7">
    <name type="scientific">Striga asiatica</name>
    <name type="common">Asiatic witchweed</name>
    <name type="synonym">Buchnera asiatica</name>
    <dbReference type="NCBI Taxonomy" id="4170"/>
    <lineage>
        <taxon>Eukaryota</taxon>
        <taxon>Viridiplantae</taxon>
        <taxon>Streptophyta</taxon>
        <taxon>Embryophyta</taxon>
        <taxon>Tracheophyta</taxon>
        <taxon>Spermatophyta</taxon>
        <taxon>Magnoliopsida</taxon>
        <taxon>eudicotyledons</taxon>
        <taxon>Gunneridae</taxon>
        <taxon>Pentapetalae</taxon>
        <taxon>asterids</taxon>
        <taxon>lamiids</taxon>
        <taxon>Lamiales</taxon>
        <taxon>Orobanchaceae</taxon>
        <taxon>Buchnereae</taxon>
        <taxon>Striga</taxon>
    </lineage>
</organism>
<keyword evidence="7" id="KW-1185">Reference proteome</keyword>
<protein>
    <submittedName>
        <fullName evidence="6">Double-stranded RNA-binding protein 3</fullName>
    </submittedName>
</protein>
<sequence length="392" mass="42730">MKMYKSRLQELCQRWSWELPEYKTARDGPAHMPSFTAAVTVHGQVFETPLQCKSTKEAQNTAARVAFEYFTTLPRPPLQAHHAPDASLPELQPVAAVPQSLPLSSLSSPRPIPPPGTKVVYKNQLQQFTMKNNLGLPMYNTETEGPPHARRFKSSVSVGGKSFVTVEFFSTLKEAEQEAAKVACQELSVDVTQKAKDGVSYKNLLQELAQKRGFLCPSYETVQSGFPHCPLFASTVEVGGRTFRGADAKNKKQAELNAARDAYFALTESDTATGYSSMPSISVCADAESSSQNIEDSTTTKGCQDATAEAHHLQAKRAKYTHGGMNANDDTNAPPGSSEGNYRSDDSTLNPKPVCEQPVEERPGLCSNTVVYPCKVNLPKLESASVLPFSDD</sequence>